<dbReference type="Proteomes" id="UP000317650">
    <property type="component" value="Chromosome 4"/>
</dbReference>
<feature type="region of interest" description="Disordered" evidence="1">
    <location>
        <begin position="299"/>
        <end position="328"/>
    </location>
</feature>
<dbReference type="Gene3D" id="1.10.150.450">
    <property type="match status" value="1"/>
</dbReference>
<protein>
    <submittedName>
        <fullName evidence="2">Uncharacterized protein</fullName>
    </submittedName>
</protein>
<dbReference type="SFLD" id="SFLDG01129">
    <property type="entry name" value="C1.5:_HAD__Beta-PGM__Phosphata"/>
    <property type="match status" value="1"/>
</dbReference>
<evidence type="ECO:0000313" key="3">
    <source>
        <dbReference type="Proteomes" id="UP000317650"/>
    </source>
</evidence>
<sequence>MPSPSRQGAVKYVASSWGGSFPDPLSLLLLLLLPPPLFSRMQHPPPPVVSVAVMEFRGSKSPFDCLLLDLDDTLYSSTIGIRQACKKNIEDFLASKCGVSEGRASALRVEHFRSHGSSFAGLLALGYDVHPDEYHSFVHGRLPYELIGPDAGLRELLLSIPQPKILFTNSDRQHARRTLRRLGVEEDCFHSIICFETMNPHLFKDEGAAGSSRPLPATRNVEVILKPSAAAMKMAVWLAGFAPHRTLFVDDNERNIAAGKAIGLRTALVGKRERTKEDDYLLDSISELRQVIPEIWGEQEKKGGGEHGAATTMRRDLDSIRETTPIGA</sequence>
<dbReference type="EMBL" id="PYDT01000001">
    <property type="protein sequence ID" value="THU72570.1"/>
    <property type="molecule type" value="Genomic_DNA"/>
</dbReference>
<evidence type="ECO:0000256" key="1">
    <source>
        <dbReference type="SAM" id="MobiDB-lite"/>
    </source>
</evidence>
<accession>A0A4S8KBS6</accession>
<dbReference type="Gene3D" id="3.40.50.1000">
    <property type="entry name" value="HAD superfamily/HAD-like"/>
    <property type="match status" value="1"/>
</dbReference>
<dbReference type="InterPro" id="IPR036412">
    <property type="entry name" value="HAD-like_sf"/>
</dbReference>
<dbReference type="PANTHER" id="PTHR12725">
    <property type="entry name" value="HALOACID DEHALOGENASE-LIKE HYDROLASE"/>
    <property type="match status" value="1"/>
</dbReference>
<dbReference type="InterPro" id="IPR006439">
    <property type="entry name" value="HAD-SF_hydro_IA"/>
</dbReference>
<dbReference type="NCBIfam" id="TIGR01509">
    <property type="entry name" value="HAD-SF-IA-v3"/>
    <property type="match status" value="1"/>
</dbReference>
<proteinExistence type="predicted"/>
<dbReference type="NCBIfam" id="TIGR01993">
    <property type="entry name" value="Pyr-5-nucltdase"/>
    <property type="match status" value="1"/>
</dbReference>
<organism evidence="2 3">
    <name type="scientific">Musa balbisiana</name>
    <name type="common">Banana</name>
    <dbReference type="NCBI Taxonomy" id="52838"/>
    <lineage>
        <taxon>Eukaryota</taxon>
        <taxon>Viridiplantae</taxon>
        <taxon>Streptophyta</taxon>
        <taxon>Embryophyta</taxon>
        <taxon>Tracheophyta</taxon>
        <taxon>Spermatophyta</taxon>
        <taxon>Magnoliopsida</taxon>
        <taxon>Liliopsida</taxon>
        <taxon>Zingiberales</taxon>
        <taxon>Musaceae</taxon>
        <taxon>Musa</taxon>
    </lineage>
</organism>
<dbReference type="SFLD" id="SFLDS00003">
    <property type="entry name" value="Haloacid_Dehalogenase"/>
    <property type="match status" value="1"/>
</dbReference>
<evidence type="ECO:0000313" key="2">
    <source>
        <dbReference type="EMBL" id="THU72570.1"/>
    </source>
</evidence>
<dbReference type="SFLD" id="SFLDG01132">
    <property type="entry name" value="C1.5.3:_5'-Nucleotidase_Like"/>
    <property type="match status" value="1"/>
</dbReference>
<dbReference type="Pfam" id="PF00702">
    <property type="entry name" value="Hydrolase"/>
    <property type="match status" value="1"/>
</dbReference>
<dbReference type="STRING" id="52838.A0A4S8KBS6"/>
<reference evidence="2 3" key="1">
    <citation type="journal article" date="2019" name="Nat. Plants">
        <title>Genome sequencing of Musa balbisiana reveals subgenome evolution and function divergence in polyploid bananas.</title>
        <authorList>
            <person name="Yao X."/>
        </authorList>
    </citation>
    <scope>NUCLEOTIDE SEQUENCE [LARGE SCALE GENOMIC DNA]</scope>
    <source>
        <strain evidence="3">cv. DH-PKW</strain>
        <tissue evidence="2">Leaves</tissue>
    </source>
</reference>
<gene>
    <name evidence="2" type="ORF">C4D60_Mb04t13540</name>
</gene>
<dbReference type="PANTHER" id="PTHR12725:SF81">
    <property type="entry name" value="OS03G0701200 PROTEIN"/>
    <property type="match status" value="1"/>
</dbReference>
<dbReference type="SUPFAM" id="SSF56784">
    <property type="entry name" value="HAD-like"/>
    <property type="match status" value="1"/>
</dbReference>
<dbReference type="InterPro" id="IPR023214">
    <property type="entry name" value="HAD_sf"/>
</dbReference>
<dbReference type="InterPro" id="IPR010237">
    <property type="entry name" value="Pyr-5-nucltdase"/>
</dbReference>
<comment type="caution">
    <text evidence="2">The sequence shown here is derived from an EMBL/GenBank/DDBJ whole genome shotgun (WGS) entry which is preliminary data.</text>
</comment>
<name>A0A4S8KBS6_MUSBA</name>
<dbReference type="AlphaFoldDB" id="A0A4S8KBS6"/>
<keyword evidence="3" id="KW-1185">Reference proteome</keyword>